<evidence type="ECO:0000256" key="2">
    <source>
        <dbReference type="ARBA" id="ARBA00010621"/>
    </source>
</evidence>
<evidence type="ECO:0000256" key="6">
    <source>
        <dbReference type="ARBA" id="ARBA00022692"/>
    </source>
</evidence>
<evidence type="ECO:0000256" key="4">
    <source>
        <dbReference type="ARBA" id="ARBA00021581"/>
    </source>
</evidence>
<keyword evidence="7" id="KW-0378">Hydrolase</keyword>
<evidence type="ECO:0000256" key="12">
    <source>
        <dbReference type="ARBA" id="ARBA00023251"/>
    </source>
</evidence>
<evidence type="ECO:0000256" key="5">
    <source>
        <dbReference type="ARBA" id="ARBA00022475"/>
    </source>
</evidence>
<keyword evidence="18" id="KW-1185">Reference proteome</keyword>
<evidence type="ECO:0000256" key="1">
    <source>
        <dbReference type="ARBA" id="ARBA00004651"/>
    </source>
</evidence>
<evidence type="ECO:0000256" key="14">
    <source>
        <dbReference type="ARBA" id="ARBA00032707"/>
    </source>
</evidence>
<evidence type="ECO:0000256" key="9">
    <source>
        <dbReference type="ARBA" id="ARBA00022984"/>
    </source>
</evidence>
<dbReference type="KEGG" id="bsol:FSW04_04220"/>
<keyword evidence="5" id="KW-1003">Cell membrane</keyword>
<keyword evidence="9" id="KW-0573">Peptidoglycan synthesis</keyword>
<keyword evidence="8" id="KW-0133">Cell shape</keyword>
<evidence type="ECO:0000256" key="13">
    <source>
        <dbReference type="ARBA" id="ARBA00023316"/>
    </source>
</evidence>
<proteinExistence type="inferred from homology"/>
<comment type="similarity">
    <text evidence="2">Belongs to the UppP family.</text>
</comment>
<dbReference type="EC" id="3.6.1.27" evidence="3"/>
<dbReference type="GO" id="GO:0050380">
    <property type="term" value="F:undecaprenyl-diphosphatase activity"/>
    <property type="evidence" value="ECO:0007669"/>
    <property type="project" value="UniProtKB-EC"/>
</dbReference>
<dbReference type="AlphaFoldDB" id="A0A5B8U1J2"/>
<protein>
    <recommendedName>
        <fullName evidence="4">Undecaprenyl-diphosphatase</fullName>
        <ecNumber evidence="3">3.6.1.27</ecNumber>
    </recommendedName>
    <alternativeName>
        <fullName evidence="15">Bacitracin resistance protein</fullName>
    </alternativeName>
    <alternativeName>
        <fullName evidence="14">Undecaprenyl pyrophosphate phosphatase</fullName>
    </alternativeName>
</protein>
<accession>A0A5B8U1J2</accession>
<evidence type="ECO:0000256" key="11">
    <source>
        <dbReference type="ARBA" id="ARBA00023136"/>
    </source>
</evidence>
<evidence type="ECO:0000256" key="3">
    <source>
        <dbReference type="ARBA" id="ARBA00012374"/>
    </source>
</evidence>
<dbReference type="PANTHER" id="PTHR30622:SF4">
    <property type="entry name" value="UNDECAPRENYL-DIPHOSPHATASE"/>
    <property type="match status" value="1"/>
</dbReference>
<dbReference type="EMBL" id="CP042430">
    <property type="protein sequence ID" value="QEC46873.1"/>
    <property type="molecule type" value="Genomic_DNA"/>
</dbReference>
<comment type="catalytic activity">
    <reaction evidence="16">
        <text>di-trans,octa-cis-undecaprenyl diphosphate + H2O = di-trans,octa-cis-undecaprenyl phosphate + phosphate + H(+)</text>
        <dbReference type="Rhea" id="RHEA:28094"/>
        <dbReference type="ChEBI" id="CHEBI:15377"/>
        <dbReference type="ChEBI" id="CHEBI:15378"/>
        <dbReference type="ChEBI" id="CHEBI:43474"/>
        <dbReference type="ChEBI" id="CHEBI:58405"/>
        <dbReference type="ChEBI" id="CHEBI:60392"/>
        <dbReference type="EC" id="3.6.1.27"/>
    </reaction>
</comment>
<dbReference type="GO" id="GO:0009252">
    <property type="term" value="P:peptidoglycan biosynthetic process"/>
    <property type="evidence" value="ECO:0007669"/>
    <property type="project" value="UniProtKB-KW"/>
</dbReference>
<gene>
    <name evidence="17" type="ORF">FSW04_04220</name>
</gene>
<organism evidence="17 18">
    <name type="scientific">Baekduia soli</name>
    <dbReference type="NCBI Taxonomy" id="496014"/>
    <lineage>
        <taxon>Bacteria</taxon>
        <taxon>Bacillati</taxon>
        <taxon>Actinomycetota</taxon>
        <taxon>Thermoleophilia</taxon>
        <taxon>Solirubrobacterales</taxon>
        <taxon>Baekduiaceae</taxon>
        <taxon>Baekduia</taxon>
    </lineage>
</organism>
<dbReference type="OrthoDB" id="9808289at2"/>
<evidence type="ECO:0000313" key="18">
    <source>
        <dbReference type="Proteomes" id="UP000321805"/>
    </source>
</evidence>
<sequence>MPPETARLPLAHALALGALHGPAELVPVSSSAHVELIPRLLGWPSAALPADVRKAFAVALHAGTLAGLLVLVPLPSPGFAVVATAPAAAAGLLLEDPIERRLGGVRATAAGLVAGSALLVAADARGATGRGAAEAGPADALWLGAAQALALWPGLSRLGLTVAAARLRGFDRGAAFALGRQAGLPVVAGATGLKAWRLARRGVDPGLRAPFAAGAGAALAATLAAAPLRRVTSVWPPAAERVALAAVALAGLRRSPR</sequence>
<evidence type="ECO:0000256" key="15">
    <source>
        <dbReference type="ARBA" id="ARBA00032932"/>
    </source>
</evidence>
<dbReference type="Proteomes" id="UP000321805">
    <property type="component" value="Chromosome"/>
</dbReference>
<dbReference type="Pfam" id="PF02673">
    <property type="entry name" value="BacA"/>
    <property type="match status" value="2"/>
</dbReference>
<reference evidence="17 18" key="1">
    <citation type="journal article" date="2018" name="J. Microbiol.">
        <title>Baekduia soli gen. nov., sp. nov., a novel bacterium isolated from the soil of Baekdu Mountain and proposal of a novel family name, Baekduiaceae fam. nov.</title>
        <authorList>
            <person name="An D.S."/>
            <person name="Siddiqi M.Z."/>
            <person name="Kim K.H."/>
            <person name="Yu H.S."/>
            <person name="Im W.T."/>
        </authorList>
    </citation>
    <scope>NUCLEOTIDE SEQUENCE [LARGE SCALE GENOMIC DNA]</scope>
    <source>
        <strain evidence="17 18">BR7-21</strain>
    </source>
</reference>
<name>A0A5B8U1J2_9ACTN</name>
<keyword evidence="11" id="KW-0472">Membrane</keyword>
<dbReference type="GO" id="GO:0071555">
    <property type="term" value="P:cell wall organization"/>
    <property type="evidence" value="ECO:0007669"/>
    <property type="project" value="UniProtKB-KW"/>
</dbReference>
<evidence type="ECO:0000256" key="10">
    <source>
        <dbReference type="ARBA" id="ARBA00022989"/>
    </source>
</evidence>
<dbReference type="InterPro" id="IPR003824">
    <property type="entry name" value="UppP"/>
</dbReference>
<evidence type="ECO:0000256" key="8">
    <source>
        <dbReference type="ARBA" id="ARBA00022960"/>
    </source>
</evidence>
<evidence type="ECO:0000256" key="16">
    <source>
        <dbReference type="ARBA" id="ARBA00047594"/>
    </source>
</evidence>
<keyword evidence="6" id="KW-0812">Transmembrane</keyword>
<dbReference type="GO" id="GO:0005886">
    <property type="term" value="C:plasma membrane"/>
    <property type="evidence" value="ECO:0007669"/>
    <property type="project" value="UniProtKB-SubCell"/>
</dbReference>
<dbReference type="GO" id="GO:0008360">
    <property type="term" value="P:regulation of cell shape"/>
    <property type="evidence" value="ECO:0007669"/>
    <property type="project" value="UniProtKB-KW"/>
</dbReference>
<keyword evidence="13" id="KW-0961">Cell wall biogenesis/degradation</keyword>
<keyword evidence="12" id="KW-0046">Antibiotic resistance</keyword>
<comment type="subcellular location">
    <subcellularLocation>
        <location evidence="1">Cell membrane</location>
        <topology evidence="1">Multi-pass membrane protein</topology>
    </subcellularLocation>
</comment>
<dbReference type="GO" id="GO:0046677">
    <property type="term" value="P:response to antibiotic"/>
    <property type="evidence" value="ECO:0007669"/>
    <property type="project" value="UniProtKB-KW"/>
</dbReference>
<dbReference type="PANTHER" id="PTHR30622">
    <property type="entry name" value="UNDECAPRENYL-DIPHOSPHATASE"/>
    <property type="match status" value="1"/>
</dbReference>
<keyword evidence="10" id="KW-1133">Transmembrane helix</keyword>
<evidence type="ECO:0000313" key="17">
    <source>
        <dbReference type="EMBL" id="QEC46873.1"/>
    </source>
</evidence>
<dbReference type="RefSeq" id="WP_146916594.1">
    <property type="nucleotide sequence ID" value="NZ_CP042430.1"/>
</dbReference>
<evidence type="ECO:0000256" key="7">
    <source>
        <dbReference type="ARBA" id="ARBA00022801"/>
    </source>
</evidence>